<dbReference type="PANTHER" id="PTHR45999:SF9">
    <property type="entry name" value="BAI1-ASSOCIATED PROTEIN 3"/>
    <property type="match status" value="1"/>
</dbReference>
<dbReference type="GO" id="GO:0006887">
    <property type="term" value="P:exocytosis"/>
    <property type="evidence" value="ECO:0007669"/>
    <property type="project" value="UniProtKB-KW"/>
</dbReference>
<dbReference type="GO" id="GO:0099503">
    <property type="term" value="C:secretory vesicle"/>
    <property type="evidence" value="ECO:0007669"/>
    <property type="project" value="TreeGrafter"/>
</dbReference>
<evidence type="ECO:0000259" key="3">
    <source>
        <dbReference type="PROSITE" id="PS50004"/>
    </source>
</evidence>
<keyword evidence="6" id="KW-1185">Reference proteome</keyword>
<name>A0A183UM78_TOXCA</name>
<dbReference type="Proteomes" id="UP000050794">
    <property type="component" value="Unassembled WGS sequence"/>
</dbReference>
<dbReference type="SMART" id="SM00239">
    <property type="entry name" value="C2"/>
    <property type="match status" value="1"/>
</dbReference>
<feature type="domain" description="C2" evidence="3">
    <location>
        <begin position="642"/>
        <end position="769"/>
    </location>
</feature>
<sequence>MDFATKIDEAPVSAFQGELPEAAITILHQHAVQGDLTELHQALCSWLAYSSMLNIGISYSFLFDVLSDLISKWVPLVLDKDDENLLGDSFTSFDQHCRIAITDHRTRFPTNRREALDSIANLLRCMKLMRESSLYEKCVPLQRSFDATLSAQIEMSAEAYFKKAMESATHDDPCMELSSLLHSVNLACAKFSSYDPIFKAFAGIDYASISYYQFDRMLEEYLCSELMSENATDLKSSLVEASKRDDDNGRSLITLIKIHFALLEFRSYRAPRPMNDEESDEWGFIFDRAIGKWVDLVRVRAFARVDLSCQLDAAIIATWERMRISDVRLRVDLTEKVVQSICKIAEYYVDKILAQLASDGFCGDLQVFIPGALLSLFCAAINNAEQVRRSLLFHDKLHLDEIAIVYQRVTQCEPKWKTEVEKEVDDCDKYISEQIDATTDRLTRRLSSQLKKHVFHLAWSPTACAVENAIKPLTDVLDAELSSVHRTLLHKNFVRVMLSQLNTLIPLLQECVDENPGLEPVFYQRLYDGCSILTDFFHADAKGISMETFENLPAYQKLMSTLSLNQTSTVQLIEQYYKDLLKEQSDVSECKYGILNVRAYYNTNSQTLVIDDSATPGRPLHNSARPALPNRTRHHSALRGTTLEDSPVLCRTRQCPLEPAVSSLSWMIGAKQVIPLDSNGLSDPFVITELVPRMRYPSQPLARTRVVSKSLNPIFDETFEFHIPNKIPAVAMVHFIVMDHDFLRSNDFAGEAFLDLAEVPGIGTTAGSALRQFNLILIHPSKKEKASTAVLSSRKDDKDAQDFVRSLNAVY</sequence>
<dbReference type="InterPro" id="IPR000008">
    <property type="entry name" value="C2_dom"/>
</dbReference>
<comment type="similarity">
    <text evidence="1">Belongs to the unc-13 family.</text>
</comment>
<evidence type="ECO:0000259" key="4">
    <source>
        <dbReference type="PROSITE" id="PS51259"/>
    </source>
</evidence>
<dbReference type="Gene3D" id="2.60.40.150">
    <property type="entry name" value="C2 domain"/>
    <property type="match status" value="1"/>
</dbReference>
<dbReference type="Gene3D" id="1.10.357.50">
    <property type="match status" value="1"/>
</dbReference>
<dbReference type="WBParaSite" id="TCNE_0000959801-mRNA-1">
    <property type="protein sequence ID" value="TCNE_0000959801-mRNA-1"/>
    <property type="gene ID" value="TCNE_0000959801"/>
</dbReference>
<protein>
    <submittedName>
        <fullName evidence="7">BAI1-associated protein 3</fullName>
    </submittedName>
</protein>
<evidence type="ECO:0000313" key="7">
    <source>
        <dbReference type="WBParaSite" id="TCNE_0000959801-mRNA-1"/>
    </source>
</evidence>
<evidence type="ECO:0000313" key="5">
    <source>
        <dbReference type="EMBL" id="VDM40919.1"/>
    </source>
</evidence>
<accession>A0A183UM78</accession>
<dbReference type="PROSITE" id="PS51259">
    <property type="entry name" value="MHD2"/>
    <property type="match status" value="1"/>
</dbReference>
<reference evidence="7" key="1">
    <citation type="submission" date="2016-06" db="UniProtKB">
        <authorList>
            <consortium name="WormBaseParasite"/>
        </authorList>
    </citation>
    <scope>IDENTIFICATION</scope>
</reference>
<organism evidence="6 7">
    <name type="scientific">Toxocara canis</name>
    <name type="common">Canine roundworm</name>
    <dbReference type="NCBI Taxonomy" id="6265"/>
    <lineage>
        <taxon>Eukaryota</taxon>
        <taxon>Metazoa</taxon>
        <taxon>Ecdysozoa</taxon>
        <taxon>Nematoda</taxon>
        <taxon>Chromadorea</taxon>
        <taxon>Rhabditida</taxon>
        <taxon>Spirurina</taxon>
        <taxon>Ascaridomorpha</taxon>
        <taxon>Ascaridoidea</taxon>
        <taxon>Toxocaridae</taxon>
        <taxon>Toxocara</taxon>
    </lineage>
</organism>
<evidence type="ECO:0000256" key="2">
    <source>
        <dbReference type="ARBA" id="ARBA00022483"/>
    </source>
</evidence>
<gene>
    <name evidence="5" type="ORF">TCNE_LOCUS9598</name>
</gene>
<dbReference type="AlphaFoldDB" id="A0A183UM78"/>
<dbReference type="InterPro" id="IPR052095">
    <property type="entry name" value="UNC-13_domain"/>
</dbReference>
<dbReference type="InterPro" id="IPR035892">
    <property type="entry name" value="C2_domain_sf"/>
</dbReference>
<dbReference type="PROSITE" id="PS50004">
    <property type="entry name" value="C2"/>
    <property type="match status" value="1"/>
</dbReference>
<dbReference type="PANTHER" id="PTHR45999">
    <property type="entry name" value="UNC-13-4A, ISOFORM B"/>
    <property type="match status" value="1"/>
</dbReference>
<dbReference type="SUPFAM" id="SSF49562">
    <property type="entry name" value="C2 domain (Calcium/lipid-binding domain, CaLB)"/>
    <property type="match status" value="1"/>
</dbReference>
<reference evidence="5 6" key="2">
    <citation type="submission" date="2018-11" db="EMBL/GenBank/DDBJ databases">
        <authorList>
            <consortium name="Pathogen Informatics"/>
        </authorList>
    </citation>
    <scope>NUCLEOTIDE SEQUENCE [LARGE SCALE GENOMIC DNA]</scope>
</reference>
<dbReference type="InterPro" id="IPR014772">
    <property type="entry name" value="Munc13_dom-2"/>
</dbReference>
<evidence type="ECO:0000313" key="6">
    <source>
        <dbReference type="Proteomes" id="UP000050794"/>
    </source>
</evidence>
<proteinExistence type="inferred from homology"/>
<dbReference type="Pfam" id="PF00168">
    <property type="entry name" value="C2"/>
    <property type="match status" value="1"/>
</dbReference>
<evidence type="ECO:0000256" key="1">
    <source>
        <dbReference type="ARBA" id="ARBA00005823"/>
    </source>
</evidence>
<dbReference type="EMBL" id="UYWY01020222">
    <property type="protein sequence ID" value="VDM40919.1"/>
    <property type="molecule type" value="Genomic_DNA"/>
</dbReference>
<keyword evidence="2" id="KW-0268">Exocytosis</keyword>
<feature type="domain" description="MHD2" evidence="4">
    <location>
        <begin position="467"/>
        <end position="576"/>
    </location>
</feature>